<dbReference type="PANTHER" id="PTHR24305:SF166">
    <property type="entry name" value="CYTOCHROME P450 12A4, MITOCHONDRIAL-RELATED"/>
    <property type="match status" value="1"/>
</dbReference>
<dbReference type="AlphaFoldDB" id="A0A9W4J2Y6"/>
<organism evidence="4 5">
    <name type="scientific">Penicillium salamii</name>
    <dbReference type="NCBI Taxonomy" id="1612424"/>
    <lineage>
        <taxon>Eukaryota</taxon>
        <taxon>Fungi</taxon>
        <taxon>Dikarya</taxon>
        <taxon>Ascomycota</taxon>
        <taxon>Pezizomycotina</taxon>
        <taxon>Eurotiomycetes</taxon>
        <taxon>Eurotiomycetidae</taxon>
        <taxon>Eurotiales</taxon>
        <taxon>Aspergillaceae</taxon>
        <taxon>Penicillium</taxon>
    </lineage>
</organism>
<accession>A0A9W4J2Y6</accession>
<keyword evidence="3" id="KW-0732">Signal</keyword>
<evidence type="ECO:0000313" key="4">
    <source>
        <dbReference type="EMBL" id="CAG8366439.1"/>
    </source>
</evidence>
<protein>
    <recommendedName>
        <fullName evidence="6">Cytochrome P450</fullName>
    </recommendedName>
</protein>
<keyword evidence="2" id="KW-0349">Heme</keyword>
<evidence type="ECO:0000256" key="2">
    <source>
        <dbReference type="PIRSR" id="PIRSR602401-1"/>
    </source>
</evidence>
<dbReference type="InterPro" id="IPR001128">
    <property type="entry name" value="Cyt_P450"/>
</dbReference>
<gene>
    <name evidence="4" type="ORF">PSALAMII_LOCUS4297</name>
</gene>
<dbReference type="CDD" id="cd11062">
    <property type="entry name" value="CYP58-like"/>
    <property type="match status" value="1"/>
</dbReference>
<dbReference type="InterPro" id="IPR036396">
    <property type="entry name" value="Cyt_P450_sf"/>
</dbReference>
<comment type="cofactor">
    <cofactor evidence="2">
        <name>heme</name>
        <dbReference type="ChEBI" id="CHEBI:30413"/>
    </cofactor>
</comment>
<dbReference type="GO" id="GO:0004497">
    <property type="term" value="F:monooxygenase activity"/>
    <property type="evidence" value="ECO:0007669"/>
    <property type="project" value="InterPro"/>
</dbReference>
<dbReference type="PRINTS" id="PR00463">
    <property type="entry name" value="EP450I"/>
</dbReference>
<keyword evidence="2" id="KW-0408">Iron</keyword>
<dbReference type="Proteomes" id="UP001152649">
    <property type="component" value="Unassembled WGS sequence"/>
</dbReference>
<keyword evidence="2" id="KW-0479">Metal-binding</keyword>
<dbReference type="PRINTS" id="PR00385">
    <property type="entry name" value="P450"/>
</dbReference>
<keyword evidence="5" id="KW-1185">Reference proteome</keyword>
<proteinExistence type="inferred from homology"/>
<dbReference type="PANTHER" id="PTHR24305">
    <property type="entry name" value="CYTOCHROME P450"/>
    <property type="match status" value="1"/>
</dbReference>
<evidence type="ECO:0000313" key="5">
    <source>
        <dbReference type="Proteomes" id="UP001152649"/>
    </source>
</evidence>
<dbReference type="Gene3D" id="1.10.630.10">
    <property type="entry name" value="Cytochrome P450"/>
    <property type="match status" value="1"/>
</dbReference>
<dbReference type="GO" id="GO:0005506">
    <property type="term" value="F:iron ion binding"/>
    <property type="evidence" value="ECO:0007669"/>
    <property type="project" value="InterPro"/>
</dbReference>
<comment type="similarity">
    <text evidence="1">Belongs to the cytochrome P450 family.</text>
</comment>
<name>A0A9W4J2Y6_9EURO</name>
<dbReference type="GO" id="GO:0020037">
    <property type="term" value="F:heme binding"/>
    <property type="evidence" value="ECO:0007669"/>
    <property type="project" value="InterPro"/>
</dbReference>
<evidence type="ECO:0008006" key="6">
    <source>
        <dbReference type="Google" id="ProtNLM"/>
    </source>
</evidence>
<evidence type="ECO:0000256" key="3">
    <source>
        <dbReference type="SAM" id="SignalP"/>
    </source>
</evidence>
<sequence>MSLSWLLWSVISILIPFLVYKRYSDQLSKFEGPFWARYSSRWLERVSKEGNPEAVFDALHNSLGTKVIRIAPNELHISDVELYKTIYGQRSPFMKSSKFYDAFLAFGTTFGEMDPHKNRERRNLLNPFFSKAGTLKLEPVILHRLSLVLEKMERLAAEGPINVQDALRCYTADIVSQISFGKSLELTNENPSSFKSSYFAGFDAALKAPTKLFFSPLLRFAYSVLPFGVLTYIDYSLSKYSEIIKFSGLCFLEYKEGKHKADHPILFDNLSSIPESERMTEAMSILIAGSETTAFTLAQTIFLILSSPRVKERLVQQLDAGVPESSHMPSIQDLEKLDYLMACVKEGLRHAVSVPGRLPRVVPNGVELVVEGKRIPPGTIVGMSAYTMHRSEEIWGPDALEFVPERWLKEDSKSLEHYLVAFSKGARQCTGINLAYAEIVAALAHTFRKFELTLKTQTVLTIDRFVQMIMGEGICVDLERRKN</sequence>
<comment type="caution">
    <text evidence="4">The sequence shown here is derived from an EMBL/GenBank/DDBJ whole genome shotgun (WGS) entry which is preliminary data.</text>
</comment>
<feature type="binding site" description="axial binding residue" evidence="2">
    <location>
        <position position="429"/>
    </location>
    <ligand>
        <name>heme</name>
        <dbReference type="ChEBI" id="CHEBI:30413"/>
    </ligand>
    <ligandPart>
        <name>Fe</name>
        <dbReference type="ChEBI" id="CHEBI:18248"/>
    </ligandPart>
</feature>
<dbReference type="SUPFAM" id="SSF48264">
    <property type="entry name" value="Cytochrome P450"/>
    <property type="match status" value="1"/>
</dbReference>
<dbReference type="GO" id="GO:0043386">
    <property type="term" value="P:mycotoxin biosynthetic process"/>
    <property type="evidence" value="ECO:0007669"/>
    <property type="project" value="UniProtKB-ARBA"/>
</dbReference>
<dbReference type="InterPro" id="IPR002401">
    <property type="entry name" value="Cyt_P450_E_grp-I"/>
</dbReference>
<evidence type="ECO:0000256" key="1">
    <source>
        <dbReference type="ARBA" id="ARBA00010617"/>
    </source>
</evidence>
<dbReference type="GO" id="GO:0016705">
    <property type="term" value="F:oxidoreductase activity, acting on paired donors, with incorporation or reduction of molecular oxygen"/>
    <property type="evidence" value="ECO:0007669"/>
    <property type="project" value="InterPro"/>
</dbReference>
<dbReference type="EMBL" id="CAJVPG010000166">
    <property type="protein sequence ID" value="CAG8366439.1"/>
    <property type="molecule type" value="Genomic_DNA"/>
</dbReference>
<dbReference type="OrthoDB" id="3945418at2759"/>
<dbReference type="InterPro" id="IPR050121">
    <property type="entry name" value="Cytochrome_P450_monoxygenase"/>
</dbReference>
<feature type="signal peptide" evidence="3">
    <location>
        <begin position="1"/>
        <end position="21"/>
    </location>
</feature>
<feature type="chain" id="PRO_5040752770" description="Cytochrome P450" evidence="3">
    <location>
        <begin position="22"/>
        <end position="483"/>
    </location>
</feature>
<reference evidence="4" key="1">
    <citation type="submission" date="2021-07" db="EMBL/GenBank/DDBJ databases">
        <authorList>
            <person name="Branca A.L. A."/>
        </authorList>
    </citation>
    <scope>NUCLEOTIDE SEQUENCE</scope>
</reference>
<dbReference type="Pfam" id="PF00067">
    <property type="entry name" value="p450"/>
    <property type="match status" value="1"/>
</dbReference>